<dbReference type="PROSITE" id="PS51195">
    <property type="entry name" value="Q_MOTIF"/>
    <property type="match status" value="1"/>
</dbReference>
<dbReference type="Gene3D" id="3.40.50.300">
    <property type="entry name" value="P-loop containing nucleotide triphosphate hydrolases"/>
    <property type="match status" value="1"/>
</dbReference>
<protein>
    <recommendedName>
        <fullName evidence="1">RNA helicase</fullName>
        <ecNumber evidence="1">3.6.4.13</ecNumber>
    </recommendedName>
</protein>
<evidence type="ECO:0000256" key="7">
    <source>
        <dbReference type="ARBA" id="ARBA00047984"/>
    </source>
</evidence>
<keyword evidence="5" id="KW-0067">ATP-binding</keyword>
<keyword evidence="6" id="KW-0694">RNA-binding</keyword>
<dbReference type="GO" id="GO:0005829">
    <property type="term" value="C:cytosol"/>
    <property type="evidence" value="ECO:0007669"/>
    <property type="project" value="TreeGrafter"/>
</dbReference>
<evidence type="ECO:0000256" key="4">
    <source>
        <dbReference type="ARBA" id="ARBA00022806"/>
    </source>
</evidence>
<evidence type="ECO:0000256" key="2">
    <source>
        <dbReference type="ARBA" id="ARBA00022741"/>
    </source>
</evidence>
<dbReference type="PANTHER" id="PTHR47959:SF21">
    <property type="entry name" value="DEAD-BOX HELICASE 56"/>
    <property type="match status" value="1"/>
</dbReference>
<dbReference type="PANTHER" id="PTHR47959">
    <property type="entry name" value="ATP-DEPENDENT RNA HELICASE RHLE-RELATED"/>
    <property type="match status" value="1"/>
</dbReference>
<reference evidence="10 11" key="1">
    <citation type="submission" date="2019-09" db="EMBL/GenBank/DDBJ databases">
        <title>Bird 10,000 Genomes (B10K) Project - Family phase.</title>
        <authorList>
            <person name="Zhang G."/>
        </authorList>
    </citation>
    <scope>NUCLEOTIDE SEQUENCE [LARGE SCALE GENOMIC DNA]</scope>
    <source>
        <strain evidence="10">OUT-0023</strain>
        <tissue evidence="10">Blood</tissue>
    </source>
</reference>
<evidence type="ECO:0000256" key="8">
    <source>
        <dbReference type="PROSITE-ProRule" id="PRU00552"/>
    </source>
</evidence>
<feature type="domain" description="DEAD-box RNA helicase Q" evidence="9">
    <location>
        <begin position="6"/>
        <end position="34"/>
    </location>
</feature>
<keyword evidence="2" id="KW-0547">Nucleotide-binding</keyword>
<name>A0A7K7R977_POEAT</name>
<evidence type="ECO:0000313" key="11">
    <source>
        <dbReference type="Proteomes" id="UP000540071"/>
    </source>
</evidence>
<feature type="non-terminal residue" evidence="10">
    <location>
        <position position="52"/>
    </location>
</feature>
<evidence type="ECO:0000256" key="1">
    <source>
        <dbReference type="ARBA" id="ARBA00012552"/>
    </source>
</evidence>
<comment type="caution">
    <text evidence="10">The sequence shown here is derived from an EMBL/GenBank/DDBJ whole genome shotgun (WGS) entry which is preliminary data.</text>
</comment>
<dbReference type="EC" id="3.6.4.13" evidence="1"/>
<dbReference type="AlphaFoldDB" id="A0A7K7R977"/>
<keyword evidence="3" id="KW-0378">Hydrolase</keyword>
<keyword evidence="11" id="KW-1185">Reference proteome</keyword>
<accession>A0A7K7R977</accession>
<dbReference type="InterPro" id="IPR027417">
    <property type="entry name" value="P-loop_NTPase"/>
</dbReference>
<feature type="non-terminal residue" evidence="10">
    <location>
        <position position="1"/>
    </location>
</feature>
<proteinExistence type="predicted"/>
<evidence type="ECO:0000256" key="6">
    <source>
        <dbReference type="ARBA" id="ARBA00022884"/>
    </source>
</evidence>
<evidence type="ECO:0000256" key="5">
    <source>
        <dbReference type="ARBA" id="ARBA00022840"/>
    </source>
</evidence>
<organism evidence="10 11">
    <name type="scientific">Poecile atricapillus</name>
    <name type="common">Black-capped chickadee</name>
    <name type="synonym">Parus atricapillus</name>
    <dbReference type="NCBI Taxonomy" id="48891"/>
    <lineage>
        <taxon>Eukaryota</taxon>
        <taxon>Metazoa</taxon>
        <taxon>Chordata</taxon>
        <taxon>Craniata</taxon>
        <taxon>Vertebrata</taxon>
        <taxon>Euteleostomi</taxon>
        <taxon>Archelosauria</taxon>
        <taxon>Archosauria</taxon>
        <taxon>Dinosauria</taxon>
        <taxon>Saurischia</taxon>
        <taxon>Theropoda</taxon>
        <taxon>Coelurosauria</taxon>
        <taxon>Aves</taxon>
        <taxon>Neognathae</taxon>
        <taxon>Neoaves</taxon>
        <taxon>Telluraves</taxon>
        <taxon>Australaves</taxon>
        <taxon>Passeriformes</taxon>
        <taxon>Paridae</taxon>
        <taxon>Poecile</taxon>
    </lineage>
</organism>
<dbReference type="GO" id="GO:0003723">
    <property type="term" value="F:RNA binding"/>
    <property type="evidence" value="ECO:0007669"/>
    <property type="project" value="UniProtKB-KW"/>
</dbReference>
<dbReference type="SUPFAM" id="SSF52540">
    <property type="entry name" value="P-loop containing nucleoside triphosphate hydrolases"/>
    <property type="match status" value="1"/>
</dbReference>
<dbReference type="GO" id="GO:0003724">
    <property type="term" value="F:RNA helicase activity"/>
    <property type="evidence" value="ECO:0007669"/>
    <property type="project" value="UniProtKB-EC"/>
</dbReference>
<dbReference type="InterPro" id="IPR014014">
    <property type="entry name" value="RNA_helicase_DEAD_Q_motif"/>
</dbReference>
<gene>
    <name evidence="10" type="primary">Ddx56</name>
    <name evidence="10" type="ORF">POEATR_R06264</name>
</gene>
<dbReference type="Proteomes" id="UP000540071">
    <property type="component" value="Unassembled WGS sequence"/>
</dbReference>
<dbReference type="GO" id="GO:0016787">
    <property type="term" value="F:hydrolase activity"/>
    <property type="evidence" value="ECO:0007669"/>
    <property type="project" value="UniProtKB-KW"/>
</dbReference>
<dbReference type="EMBL" id="VZSS01000980">
    <property type="protein sequence ID" value="NWZ88792.1"/>
    <property type="molecule type" value="Genomic_DNA"/>
</dbReference>
<evidence type="ECO:0000259" key="9">
    <source>
        <dbReference type="PROSITE" id="PS51195"/>
    </source>
</evidence>
<feature type="short sequence motif" description="Q motif" evidence="8">
    <location>
        <begin position="6"/>
        <end position="34"/>
    </location>
</feature>
<evidence type="ECO:0000313" key="10">
    <source>
        <dbReference type="EMBL" id="NWZ88792.1"/>
    </source>
</evidence>
<dbReference type="GO" id="GO:0005524">
    <property type="term" value="F:ATP binding"/>
    <property type="evidence" value="ECO:0007669"/>
    <property type="project" value="UniProtKB-KW"/>
</dbReference>
<keyword evidence="4 10" id="KW-0347">Helicase</keyword>
<dbReference type="InterPro" id="IPR050079">
    <property type="entry name" value="DEAD_box_RNA_helicase"/>
</dbReference>
<sequence length="52" mass="5600">AGVEAKGFEHMGLDPRLLRAVSELGWSVPTAIQARAIPLAMEGRDLLARART</sequence>
<evidence type="ECO:0000256" key="3">
    <source>
        <dbReference type="ARBA" id="ARBA00022801"/>
    </source>
</evidence>
<comment type="catalytic activity">
    <reaction evidence="7">
        <text>ATP + H2O = ADP + phosphate + H(+)</text>
        <dbReference type="Rhea" id="RHEA:13065"/>
        <dbReference type="ChEBI" id="CHEBI:15377"/>
        <dbReference type="ChEBI" id="CHEBI:15378"/>
        <dbReference type="ChEBI" id="CHEBI:30616"/>
        <dbReference type="ChEBI" id="CHEBI:43474"/>
        <dbReference type="ChEBI" id="CHEBI:456216"/>
        <dbReference type="EC" id="3.6.4.13"/>
    </reaction>
</comment>